<gene>
    <name evidence="1" type="ORF">Ga0061065_105184</name>
</gene>
<sequence length="191" mass="21576">MNAFIYFLRGKTQFFAFLAIVVAMYAPAKDLFSYANKTIADAKIELTSISFGGHTPWQSQTAHQGFVKVSQSLSVPQQIFTKFTLKNPSNQAASYRKIWLYFEHANGNREYTTDYTLYDPATRQRLIGHSIELGPNSEVEVLASYRFIPSYKQSSPESVSISWESNGHFRDSSCQYALSTDSLSQFGVTCE</sequence>
<protein>
    <recommendedName>
        <fullName evidence="3">Cutinase</fullName>
    </recommendedName>
</protein>
<dbReference type="RefSeq" id="WP_055463042.1">
    <property type="nucleotide sequence ID" value="NZ_CYHG01000005.1"/>
</dbReference>
<name>A0A0K6ILB3_9GAMM</name>
<evidence type="ECO:0000313" key="1">
    <source>
        <dbReference type="EMBL" id="CUB04092.1"/>
    </source>
</evidence>
<evidence type="ECO:0000313" key="2">
    <source>
        <dbReference type="Proteomes" id="UP000182769"/>
    </source>
</evidence>
<organism evidence="1 2">
    <name type="scientific">Marinomonas fungiae</name>
    <dbReference type="NCBI Taxonomy" id="1137284"/>
    <lineage>
        <taxon>Bacteria</taxon>
        <taxon>Pseudomonadati</taxon>
        <taxon>Pseudomonadota</taxon>
        <taxon>Gammaproteobacteria</taxon>
        <taxon>Oceanospirillales</taxon>
        <taxon>Oceanospirillaceae</taxon>
        <taxon>Marinomonas</taxon>
    </lineage>
</organism>
<dbReference type="Proteomes" id="UP000182769">
    <property type="component" value="Unassembled WGS sequence"/>
</dbReference>
<dbReference type="OrthoDB" id="6103751at2"/>
<evidence type="ECO:0008006" key="3">
    <source>
        <dbReference type="Google" id="ProtNLM"/>
    </source>
</evidence>
<dbReference type="EMBL" id="CYHG01000005">
    <property type="protein sequence ID" value="CUB04092.1"/>
    <property type="molecule type" value="Genomic_DNA"/>
</dbReference>
<keyword evidence="2" id="KW-1185">Reference proteome</keyword>
<dbReference type="AlphaFoldDB" id="A0A0K6ILB3"/>
<reference evidence="2" key="1">
    <citation type="submission" date="2015-08" db="EMBL/GenBank/DDBJ databases">
        <authorList>
            <person name="Varghese N."/>
        </authorList>
    </citation>
    <scope>NUCLEOTIDE SEQUENCE [LARGE SCALE GENOMIC DNA]</scope>
    <source>
        <strain evidence="2">JCM 18476</strain>
    </source>
</reference>
<accession>A0A0K6ILB3</accession>
<proteinExistence type="predicted"/>